<dbReference type="AlphaFoldDB" id="A0AAE0EAD0"/>
<proteinExistence type="predicted"/>
<dbReference type="PANTHER" id="PTHR46371">
    <property type="entry name" value="OS04G0464100 PROTEIN"/>
    <property type="match status" value="1"/>
</dbReference>
<feature type="region of interest" description="Disordered" evidence="1">
    <location>
        <begin position="170"/>
        <end position="192"/>
    </location>
</feature>
<evidence type="ECO:0000256" key="1">
    <source>
        <dbReference type="SAM" id="MobiDB-lite"/>
    </source>
</evidence>
<sequence length="222" mass="24098">MKNKVVISVPVHTQKCRSRAMQIAVGTSGVESATLKGDDKNQIEVIGDGIDAVELTRLLRKKFRYAFVESVGAAASSGDKKEEGENEAKMETDCIFVLLKVVIKVPVHSQKCRSKAMKIAVGASGVESATLKGDDKDQIEVTGDGIDAAKLTMLLRKKFGYAILESVSADANDGEGGDKKEQNENEPKEEVVSWPSCHATVPLYYPDVRYVVRDSNNSCSIM</sequence>
<protein>
    <submittedName>
        <fullName evidence="2">Uncharacterized protein</fullName>
    </submittedName>
</protein>
<evidence type="ECO:0000313" key="2">
    <source>
        <dbReference type="EMBL" id="KAK3220522.1"/>
    </source>
</evidence>
<dbReference type="Gene3D" id="3.30.70.100">
    <property type="match status" value="2"/>
</dbReference>
<dbReference type="Proteomes" id="UP001281410">
    <property type="component" value="Unassembled WGS sequence"/>
</dbReference>
<keyword evidence="3" id="KW-1185">Reference proteome</keyword>
<feature type="compositionally biased region" description="Basic and acidic residues" evidence="1">
    <location>
        <begin position="176"/>
        <end position="191"/>
    </location>
</feature>
<organism evidence="2 3">
    <name type="scientific">Dipteronia sinensis</name>
    <dbReference type="NCBI Taxonomy" id="43782"/>
    <lineage>
        <taxon>Eukaryota</taxon>
        <taxon>Viridiplantae</taxon>
        <taxon>Streptophyta</taxon>
        <taxon>Embryophyta</taxon>
        <taxon>Tracheophyta</taxon>
        <taxon>Spermatophyta</taxon>
        <taxon>Magnoliopsida</taxon>
        <taxon>eudicotyledons</taxon>
        <taxon>Gunneridae</taxon>
        <taxon>Pentapetalae</taxon>
        <taxon>rosids</taxon>
        <taxon>malvids</taxon>
        <taxon>Sapindales</taxon>
        <taxon>Sapindaceae</taxon>
        <taxon>Hippocastanoideae</taxon>
        <taxon>Acereae</taxon>
        <taxon>Dipteronia</taxon>
    </lineage>
</organism>
<accession>A0AAE0EAD0</accession>
<dbReference type="EMBL" id="JANJYJ010000004">
    <property type="protein sequence ID" value="KAK3220522.1"/>
    <property type="molecule type" value="Genomic_DNA"/>
</dbReference>
<evidence type="ECO:0000313" key="3">
    <source>
        <dbReference type="Proteomes" id="UP001281410"/>
    </source>
</evidence>
<name>A0AAE0EAD0_9ROSI</name>
<dbReference type="InterPro" id="IPR044296">
    <property type="entry name" value="HIPP46"/>
</dbReference>
<reference evidence="2" key="1">
    <citation type="journal article" date="2023" name="Plant J.">
        <title>Genome sequences and population genomics provide insights into the demographic history, inbreeding, and mutation load of two 'living fossil' tree species of Dipteronia.</title>
        <authorList>
            <person name="Feng Y."/>
            <person name="Comes H.P."/>
            <person name="Chen J."/>
            <person name="Zhu S."/>
            <person name="Lu R."/>
            <person name="Zhang X."/>
            <person name="Li P."/>
            <person name="Qiu J."/>
            <person name="Olsen K.M."/>
            <person name="Qiu Y."/>
        </authorList>
    </citation>
    <scope>NUCLEOTIDE SEQUENCE</scope>
    <source>
        <strain evidence="2">NBL</strain>
    </source>
</reference>
<comment type="caution">
    <text evidence="2">The sequence shown here is derived from an EMBL/GenBank/DDBJ whole genome shotgun (WGS) entry which is preliminary data.</text>
</comment>
<gene>
    <name evidence="2" type="ORF">Dsin_014492</name>
</gene>